<evidence type="ECO:0000313" key="2">
    <source>
        <dbReference type="Proteomes" id="UP000023806"/>
    </source>
</evidence>
<evidence type="ECO:0000313" key="1">
    <source>
        <dbReference type="EMBL" id="EZK42109.1"/>
    </source>
</evidence>
<gene>
    <name evidence="1" type="ORF">P250_02297</name>
</gene>
<protein>
    <submittedName>
        <fullName evidence="1">Uncharacterized protein</fullName>
    </submittedName>
</protein>
<dbReference type="EMBL" id="JIDS01000001">
    <property type="protein sequence ID" value="EZK42109.1"/>
    <property type="molecule type" value="Genomic_DNA"/>
</dbReference>
<sequence>MIITKEIEYRGDGVLLKGFCAYPDRGAHLPAVLIAPTWAGRDDFACDKSDSDGKKKAILALL</sequence>
<proteinExistence type="predicted"/>
<accession>A0AAD3G721</accession>
<dbReference type="AlphaFoldDB" id="A0AAD3G721"/>
<comment type="caution">
    <text evidence="1">The sequence shown here is derived from an EMBL/GenBank/DDBJ whole genome shotgun (WGS) entry which is preliminary data.</text>
</comment>
<dbReference type="Proteomes" id="UP000023806">
    <property type="component" value="Unassembled WGS sequence"/>
</dbReference>
<name>A0AAD3G721_FRATT</name>
<organism evidence="1 2">
    <name type="scientific">Francisella tularensis subsp. tularensis str. SCHU S4 substr. FSC237</name>
    <dbReference type="NCBI Taxonomy" id="1341660"/>
    <lineage>
        <taxon>Bacteria</taxon>
        <taxon>Pseudomonadati</taxon>
        <taxon>Pseudomonadota</taxon>
        <taxon>Gammaproteobacteria</taxon>
        <taxon>Thiotrichales</taxon>
        <taxon>Francisellaceae</taxon>
        <taxon>Francisella</taxon>
    </lineage>
</organism>
<reference evidence="1 2" key="1">
    <citation type="submission" date="2014-03" db="EMBL/GenBank/DDBJ databases">
        <title>The Genome Sequence of Francisella tularensis subsp. tularensis str. SCHU S4 substr. FSC043.</title>
        <authorList>
            <consortium name="The Broad Institute Genomics Platform"/>
            <consortium name="The Broad Institute Genome Sequencing Center for Infectious Disease"/>
            <person name="Chapman S.B."/>
            <person name="Guina T."/>
            <person name="Gelhaus C."/>
            <person name="Comer J."/>
            <person name="Sellati T."/>
            <person name="Sjostedt A."/>
            <person name="Young S.K."/>
            <person name="Zeng Q."/>
            <person name="Gargeya S."/>
            <person name="Abouelleil A."/>
            <person name="Alvarado L."/>
            <person name="Chapman S.B."/>
            <person name="Gainer-Dewar J."/>
            <person name="Goldberg J."/>
            <person name="Griggs A."/>
            <person name="Gujja S."/>
            <person name="Hansen M."/>
            <person name="Howarth C."/>
            <person name="Imamovic A."/>
            <person name="Larimer J."/>
            <person name="Murphy C."/>
            <person name="Naylor J."/>
            <person name="Pearson M."/>
            <person name="Poon T.W."/>
            <person name="Priest M."/>
            <person name="Roberts A."/>
            <person name="Saif S."/>
            <person name="Shea T."/>
            <person name="Sykes S."/>
            <person name="Wortman J."/>
            <person name="Nusbaum C."/>
            <person name="Birren B."/>
        </authorList>
    </citation>
    <scope>NUCLEOTIDE SEQUENCE [LARGE SCALE GENOMIC DNA]</scope>
    <source>
        <strain evidence="1 2">Schu S4</strain>
    </source>
</reference>